<feature type="non-terminal residue" evidence="2">
    <location>
        <position position="1"/>
    </location>
</feature>
<evidence type="ECO:0000313" key="2">
    <source>
        <dbReference type="EMBL" id="CEK85135.1"/>
    </source>
</evidence>
<dbReference type="AlphaFoldDB" id="A0A0B7AZ35"/>
<reference evidence="2" key="1">
    <citation type="submission" date="2014-12" db="EMBL/GenBank/DDBJ databases">
        <title>Insight into the proteome of Arion vulgaris.</title>
        <authorList>
            <person name="Aradska J."/>
            <person name="Bulat T."/>
            <person name="Smidak R."/>
            <person name="Sarate P."/>
            <person name="Gangsoo J."/>
            <person name="Sialana F."/>
            <person name="Bilban M."/>
            <person name="Lubec G."/>
        </authorList>
    </citation>
    <scope>NUCLEOTIDE SEQUENCE</scope>
    <source>
        <tissue evidence="2">Skin</tissue>
    </source>
</reference>
<gene>
    <name evidence="2" type="primary">ORF146577</name>
</gene>
<sequence>IIPTFDIQPSIDSRRNSLLIIEDGYVRFQTDYDINRIVDSCNDLSQRPADVHSVSTFLRRDGVVNTGYSLNSREDKDKYNNNYVDGALTDKSRKSSMTNSDFFMAGSSVSIADSMENELVKAFESFKIKAKIENNTENRSDYNDVPSNFQTNEEIDSV</sequence>
<accession>A0A0B7AZ35</accession>
<organism evidence="2">
    <name type="scientific">Arion vulgaris</name>
    <dbReference type="NCBI Taxonomy" id="1028688"/>
    <lineage>
        <taxon>Eukaryota</taxon>
        <taxon>Metazoa</taxon>
        <taxon>Spiralia</taxon>
        <taxon>Lophotrochozoa</taxon>
        <taxon>Mollusca</taxon>
        <taxon>Gastropoda</taxon>
        <taxon>Heterobranchia</taxon>
        <taxon>Euthyneura</taxon>
        <taxon>Panpulmonata</taxon>
        <taxon>Eupulmonata</taxon>
        <taxon>Stylommatophora</taxon>
        <taxon>Helicina</taxon>
        <taxon>Arionoidea</taxon>
        <taxon>Arionidae</taxon>
        <taxon>Arion</taxon>
    </lineage>
</organism>
<dbReference type="EMBL" id="HACG01038270">
    <property type="protein sequence ID" value="CEK85135.1"/>
    <property type="molecule type" value="Transcribed_RNA"/>
</dbReference>
<feature type="region of interest" description="Disordered" evidence="1">
    <location>
        <begin position="134"/>
        <end position="158"/>
    </location>
</feature>
<name>A0A0B7AZ35_9EUPU</name>
<feature type="non-terminal residue" evidence="2">
    <location>
        <position position="158"/>
    </location>
</feature>
<proteinExistence type="predicted"/>
<evidence type="ECO:0000256" key="1">
    <source>
        <dbReference type="SAM" id="MobiDB-lite"/>
    </source>
</evidence>
<protein>
    <submittedName>
        <fullName evidence="2">Uncharacterized protein</fullName>
    </submittedName>
</protein>